<dbReference type="EC" id="3.1.3.16" evidence="3"/>
<keyword evidence="4" id="KW-1185">Reference proteome</keyword>
<dbReference type="InterPro" id="IPR052016">
    <property type="entry name" value="Bact_Sigma-Reg"/>
</dbReference>
<evidence type="ECO:0000313" key="4">
    <source>
        <dbReference type="Proteomes" id="UP001596112"/>
    </source>
</evidence>
<dbReference type="InterPro" id="IPR036457">
    <property type="entry name" value="PPM-type-like_dom_sf"/>
</dbReference>
<sequence length="692" mass="73978">MVPPGALSRVRGGLRQAGSAWEISASLVGSCAWLGVVGWALMLAQEDGAHLFPCGISGLSSAWEPPLRPLDRSDSWPACLAALGSAWTGHGFQRPYPLPSATSPAAAAALPLQKSQGTLVVLRPGPRPFSASEETFLSAVAEEVSEALAGLPHPRRADVPRLREVERGAFTLDLTEQRISGDSVFADQHRLPGPGRYPLSAALAALPQADRPGVESLLARLAAEPGTYEVTYRVPKTDGVRTLQARCSRSSDARGQVVLTGHVTDITVDADDADRRESRMHRQMLRVEQMRALASACASVRNTSELAAAAFDVLAVFGADAIVLAEAADERLHILTNHGQQHIEAMRGIALSTSAPLTDALREHRIVFVASHEELIAAYPHYANTAHLLDRQSWAALPIPLSDPDARPAACMLSFERSHAFTAEDHALFIAAAGLLGRALDRCRAWDAEHARAVELQKGLLPAALPSLPDTELTALYLPATAGAYAGGDWYDAFITGNGTLLLAIGDIEGHDTQAASLMGRLRTAIRAYAALTDDPAELLQHTNRLLTEDNDNDPQRARTATCCIAALTSATGRICYATAGHPPPLVHSPRSGLYELPTDSGPPLGIFNDSTYPSLHHRLADDAQLLLHTDGLTDRPGTDPAHARLLLHDAFAQTGTLPADQALNHITTRCLSGGRVEDDCALLLVRRRHTL</sequence>
<name>A0ABW1AYU4_9ACTN</name>
<dbReference type="SMART" id="SM00331">
    <property type="entry name" value="PP2C_SIG"/>
    <property type="match status" value="1"/>
</dbReference>
<evidence type="ECO:0000313" key="3">
    <source>
        <dbReference type="EMBL" id="MFC5805942.1"/>
    </source>
</evidence>
<comment type="caution">
    <text evidence="3">The sequence shown here is derived from an EMBL/GenBank/DDBJ whole genome shotgun (WGS) entry which is preliminary data.</text>
</comment>
<dbReference type="Pfam" id="PF07228">
    <property type="entry name" value="SpoIIE"/>
    <property type="match status" value="1"/>
</dbReference>
<dbReference type="Gene3D" id="3.30.450.20">
    <property type="entry name" value="PAS domain"/>
    <property type="match status" value="1"/>
</dbReference>
<dbReference type="SUPFAM" id="SSF55781">
    <property type="entry name" value="GAF domain-like"/>
    <property type="match status" value="1"/>
</dbReference>
<evidence type="ECO:0000259" key="2">
    <source>
        <dbReference type="SMART" id="SM00331"/>
    </source>
</evidence>
<evidence type="ECO:0000256" key="1">
    <source>
        <dbReference type="ARBA" id="ARBA00022801"/>
    </source>
</evidence>
<keyword evidence="1 3" id="KW-0378">Hydrolase</keyword>
<dbReference type="PANTHER" id="PTHR43156:SF2">
    <property type="entry name" value="STAGE II SPORULATION PROTEIN E"/>
    <property type="match status" value="1"/>
</dbReference>
<dbReference type="EMBL" id="JBHSNZ010000001">
    <property type="protein sequence ID" value="MFC5805942.1"/>
    <property type="molecule type" value="Genomic_DNA"/>
</dbReference>
<dbReference type="Proteomes" id="UP001596112">
    <property type="component" value="Unassembled WGS sequence"/>
</dbReference>
<proteinExistence type="predicted"/>
<dbReference type="Gene3D" id="3.60.40.10">
    <property type="entry name" value="PPM-type phosphatase domain"/>
    <property type="match status" value="1"/>
</dbReference>
<gene>
    <name evidence="3" type="ORF">ACFQGO_00160</name>
</gene>
<dbReference type="PANTHER" id="PTHR43156">
    <property type="entry name" value="STAGE II SPORULATION PROTEIN E-RELATED"/>
    <property type="match status" value="1"/>
</dbReference>
<dbReference type="GO" id="GO:0004722">
    <property type="term" value="F:protein serine/threonine phosphatase activity"/>
    <property type="evidence" value="ECO:0007669"/>
    <property type="project" value="UniProtKB-EC"/>
</dbReference>
<dbReference type="InterPro" id="IPR001932">
    <property type="entry name" value="PPM-type_phosphatase-like_dom"/>
</dbReference>
<dbReference type="RefSeq" id="WP_380965340.1">
    <property type="nucleotide sequence ID" value="NZ_JBHSNZ010000001.1"/>
</dbReference>
<protein>
    <submittedName>
        <fullName evidence="3">PP2C family protein-serine/threonine phosphatase</fullName>
        <ecNumber evidence="3">3.1.3.16</ecNumber>
    </submittedName>
</protein>
<feature type="domain" description="PPM-type phosphatase" evidence="2">
    <location>
        <begin position="471"/>
        <end position="688"/>
    </location>
</feature>
<organism evidence="3 4">
    <name type="scientific">Streptomyces heilongjiangensis</name>
    <dbReference type="NCBI Taxonomy" id="945052"/>
    <lineage>
        <taxon>Bacteria</taxon>
        <taxon>Bacillati</taxon>
        <taxon>Actinomycetota</taxon>
        <taxon>Actinomycetes</taxon>
        <taxon>Kitasatosporales</taxon>
        <taxon>Streptomycetaceae</taxon>
        <taxon>Streptomyces</taxon>
    </lineage>
</organism>
<dbReference type="SUPFAM" id="SSF81606">
    <property type="entry name" value="PP2C-like"/>
    <property type="match status" value="1"/>
</dbReference>
<reference evidence="4" key="1">
    <citation type="journal article" date="2019" name="Int. J. Syst. Evol. Microbiol.">
        <title>The Global Catalogue of Microorganisms (GCM) 10K type strain sequencing project: providing services to taxonomists for standard genome sequencing and annotation.</title>
        <authorList>
            <consortium name="The Broad Institute Genomics Platform"/>
            <consortium name="The Broad Institute Genome Sequencing Center for Infectious Disease"/>
            <person name="Wu L."/>
            <person name="Ma J."/>
        </authorList>
    </citation>
    <scope>NUCLEOTIDE SEQUENCE [LARGE SCALE GENOMIC DNA]</scope>
    <source>
        <strain evidence="4">JCM 9918</strain>
    </source>
</reference>
<accession>A0ABW1AYU4</accession>